<dbReference type="Proteomes" id="UP001211907">
    <property type="component" value="Unassembled WGS sequence"/>
</dbReference>
<feature type="domain" description="C2 NT-type" evidence="2">
    <location>
        <begin position="15"/>
        <end position="204"/>
    </location>
</feature>
<evidence type="ECO:0000313" key="3">
    <source>
        <dbReference type="EMBL" id="KAJ3119142.1"/>
    </source>
</evidence>
<dbReference type="InterPro" id="IPR019448">
    <property type="entry name" value="NT-C2"/>
</dbReference>
<comment type="caution">
    <text evidence="3">The sequence shown here is derived from an EMBL/GenBank/DDBJ whole genome shotgun (WGS) entry which is preliminary data.</text>
</comment>
<feature type="region of interest" description="Disordered" evidence="1">
    <location>
        <begin position="96"/>
        <end position="118"/>
    </location>
</feature>
<organism evidence="3 4">
    <name type="scientific">Physocladia obscura</name>
    <dbReference type="NCBI Taxonomy" id="109957"/>
    <lineage>
        <taxon>Eukaryota</taxon>
        <taxon>Fungi</taxon>
        <taxon>Fungi incertae sedis</taxon>
        <taxon>Chytridiomycota</taxon>
        <taxon>Chytridiomycota incertae sedis</taxon>
        <taxon>Chytridiomycetes</taxon>
        <taxon>Chytridiales</taxon>
        <taxon>Chytriomycetaceae</taxon>
        <taxon>Physocladia</taxon>
    </lineage>
</organism>
<keyword evidence="4" id="KW-1185">Reference proteome</keyword>
<protein>
    <recommendedName>
        <fullName evidence="2">C2 NT-type domain-containing protein</fullName>
    </recommendedName>
</protein>
<dbReference type="AlphaFoldDB" id="A0AAD5T0W3"/>
<accession>A0AAD5T0W3</accession>
<feature type="region of interest" description="Disordered" evidence="1">
    <location>
        <begin position="217"/>
        <end position="243"/>
    </location>
</feature>
<name>A0AAD5T0W3_9FUNG</name>
<feature type="compositionally biased region" description="Low complexity" evidence="1">
    <location>
        <begin position="96"/>
        <end position="113"/>
    </location>
</feature>
<gene>
    <name evidence="3" type="ORF">HK100_000466</name>
</gene>
<evidence type="ECO:0000259" key="2">
    <source>
        <dbReference type="PROSITE" id="PS51840"/>
    </source>
</evidence>
<evidence type="ECO:0000256" key="1">
    <source>
        <dbReference type="SAM" id="MobiDB-lite"/>
    </source>
</evidence>
<dbReference type="Pfam" id="PF10358">
    <property type="entry name" value="NT-C2"/>
    <property type="match status" value="1"/>
</dbReference>
<dbReference type="PANTHER" id="PTHR21456">
    <property type="entry name" value="FAMILY WITH SEQUENCE SIMILARITY 102"/>
    <property type="match status" value="1"/>
</dbReference>
<evidence type="ECO:0000313" key="4">
    <source>
        <dbReference type="Proteomes" id="UP001211907"/>
    </source>
</evidence>
<dbReference type="InterPro" id="IPR039931">
    <property type="entry name" value="EEIG1/2-like"/>
</dbReference>
<proteinExistence type="predicted"/>
<dbReference type="EMBL" id="JADGJH010001094">
    <property type="protein sequence ID" value="KAJ3119142.1"/>
    <property type="molecule type" value="Genomic_DNA"/>
</dbReference>
<dbReference type="PROSITE" id="PS51840">
    <property type="entry name" value="C2_NT"/>
    <property type="match status" value="1"/>
</dbReference>
<sequence>MNKETSASAAAAAAAAAKKRSRLGFACECIVHELNNLPYVSGFYYVKWRIHTGIVAPAAVPSSAAGGYSGTRGVTHRATVRDHTVVWNALLSSTNTVENNNSNNTTANAGAAADQDPQRANHGAIDLSIGTDRDGLLAPCELILVVKQEANGGRDAETVGSVAINLSDLAGFQQQMQAPTTVRRFLLHESKLNATLKVSISMKLVRGSPSDFVVPPMQQQHTAGPHRSGIAGGSGAGGANGMGGQDTISMEAIRDVFTHNNSSNSFGSHSTGIYTSRPTNINNIGSSANFDQYHHYHNPRGGGSGFGAPRLSSTLSGSLGDIYRDLKFYDDSEDIQIVDEIFDRAVERHRKSKTVNENEKQPSSAAFVKKVVDIE</sequence>
<feature type="compositionally biased region" description="Gly residues" evidence="1">
    <location>
        <begin position="230"/>
        <end position="243"/>
    </location>
</feature>
<reference evidence="3" key="1">
    <citation type="submission" date="2020-05" db="EMBL/GenBank/DDBJ databases">
        <title>Phylogenomic resolution of chytrid fungi.</title>
        <authorList>
            <person name="Stajich J.E."/>
            <person name="Amses K."/>
            <person name="Simmons R."/>
            <person name="Seto K."/>
            <person name="Myers J."/>
            <person name="Bonds A."/>
            <person name="Quandt C.A."/>
            <person name="Barry K."/>
            <person name="Liu P."/>
            <person name="Grigoriev I."/>
            <person name="Longcore J.E."/>
            <person name="James T.Y."/>
        </authorList>
    </citation>
    <scope>NUCLEOTIDE SEQUENCE</scope>
    <source>
        <strain evidence="3">JEL0513</strain>
    </source>
</reference>
<dbReference type="PANTHER" id="PTHR21456:SF1">
    <property type="entry name" value="C2 NT-TYPE DOMAIN-CONTAINING PROTEIN"/>
    <property type="match status" value="1"/>
</dbReference>